<sequence>MSTTALAPSKAKVPSVGPIGLLADVALGYSPRKSENILPPISQLTGEVRALAPRRTPHRLSPAVWNDVEAQSQTPFLQLPPPVPDPSHRGHHPSHQSNVLHHNSNLASQPHAAHFWNERDEWYSPYPPDHRAPTHRDPQTSPHPVLPSAAYAPSGERHIPLPNPALGYPVRGSASVSNPASTASRSASASAGFEQSKSAYTTPCAWAEDQSDNSSGSEESDDEDEWTPPKRRPATPRTRSSARLAVKRERDYSELRDLEEEAGGSVSPVLDGKHKKRTYVRRDAQRRKEQNAQAQKKFRWKKKVLQEQMRSDLDEQRALVEELQQKCATFEGLQFALAEAQADNARLATRLEACVCKGGLVCASEHGQ</sequence>
<dbReference type="InterPro" id="IPR004827">
    <property type="entry name" value="bZIP"/>
</dbReference>
<keyword evidence="5" id="KW-1185">Reference proteome</keyword>
<dbReference type="PROSITE" id="PS00036">
    <property type="entry name" value="BZIP_BASIC"/>
    <property type="match status" value="1"/>
</dbReference>
<dbReference type="GO" id="GO:0003700">
    <property type="term" value="F:DNA-binding transcription factor activity"/>
    <property type="evidence" value="ECO:0007669"/>
    <property type="project" value="InterPro"/>
</dbReference>
<organism evidence="4 5">
    <name type="scientific">Cutaneotrichosporon spelunceum</name>
    <dbReference type="NCBI Taxonomy" id="1672016"/>
    <lineage>
        <taxon>Eukaryota</taxon>
        <taxon>Fungi</taxon>
        <taxon>Dikarya</taxon>
        <taxon>Basidiomycota</taxon>
        <taxon>Agaricomycotina</taxon>
        <taxon>Tremellomycetes</taxon>
        <taxon>Trichosporonales</taxon>
        <taxon>Trichosporonaceae</taxon>
        <taxon>Cutaneotrichosporon</taxon>
    </lineage>
</organism>
<evidence type="ECO:0000313" key="5">
    <source>
        <dbReference type="Proteomes" id="UP001222932"/>
    </source>
</evidence>
<reference evidence="4" key="1">
    <citation type="journal article" date="2023" name="BMC Genomics">
        <title>Chromosome-level genome assemblies of Cutaneotrichosporon spp. (Trichosporonales, Basidiomycota) reveal imbalanced evolution between nucleotide sequences and chromosome synteny.</title>
        <authorList>
            <person name="Kobayashi Y."/>
            <person name="Kayamori A."/>
            <person name="Aoki K."/>
            <person name="Shiwa Y."/>
            <person name="Matsutani M."/>
            <person name="Fujita N."/>
            <person name="Sugita T."/>
            <person name="Iwasaki W."/>
            <person name="Tanaka N."/>
            <person name="Takashima M."/>
        </authorList>
    </citation>
    <scope>NUCLEOTIDE SEQUENCE</scope>
    <source>
        <strain evidence="4">HIS016</strain>
    </source>
</reference>
<protein>
    <recommendedName>
        <fullName evidence="3">BZIP domain-containing protein</fullName>
    </recommendedName>
</protein>
<feature type="compositionally biased region" description="Basic and acidic residues" evidence="2">
    <location>
        <begin position="127"/>
        <end position="138"/>
    </location>
</feature>
<keyword evidence="1" id="KW-0175">Coiled coil</keyword>
<comment type="caution">
    <text evidence="4">The sequence shown here is derived from an EMBL/GenBank/DDBJ whole genome shotgun (WGS) entry which is preliminary data.</text>
</comment>
<dbReference type="Proteomes" id="UP001222932">
    <property type="component" value="Unassembled WGS sequence"/>
</dbReference>
<evidence type="ECO:0000256" key="1">
    <source>
        <dbReference type="SAM" id="Coils"/>
    </source>
</evidence>
<dbReference type="EMBL" id="BTCM01000005">
    <property type="protein sequence ID" value="GMK58363.1"/>
    <property type="molecule type" value="Genomic_DNA"/>
</dbReference>
<evidence type="ECO:0000313" key="4">
    <source>
        <dbReference type="EMBL" id="GMK58363.1"/>
    </source>
</evidence>
<feature type="compositionally biased region" description="Basic and acidic residues" evidence="2">
    <location>
        <begin position="246"/>
        <end position="256"/>
    </location>
</feature>
<feature type="region of interest" description="Disordered" evidence="2">
    <location>
        <begin position="127"/>
        <end position="277"/>
    </location>
</feature>
<evidence type="ECO:0000256" key="2">
    <source>
        <dbReference type="SAM" id="MobiDB-lite"/>
    </source>
</evidence>
<feature type="compositionally biased region" description="Low complexity" evidence="2">
    <location>
        <begin position="180"/>
        <end position="191"/>
    </location>
</feature>
<dbReference type="AlphaFoldDB" id="A0AAD3TWT7"/>
<reference evidence="4" key="2">
    <citation type="submission" date="2023-06" db="EMBL/GenBank/DDBJ databases">
        <authorList>
            <person name="Kobayashi Y."/>
            <person name="Kayamori A."/>
            <person name="Aoki K."/>
            <person name="Shiwa Y."/>
            <person name="Fujita N."/>
            <person name="Sugita T."/>
            <person name="Iwasaki W."/>
            <person name="Tanaka N."/>
            <person name="Takashima M."/>
        </authorList>
    </citation>
    <scope>NUCLEOTIDE SEQUENCE</scope>
    <source>
        <strain evidence="4">HIS016</strain>
    </source>
</reference>
<feature type="coiled-coil region" evidence="1">
    <location>
        <begin position="306"/>
        <end position="333"/>
    </location>
</feature>
<proteinExistence type="predicted"/>
<evidence type="ECO:0000259" key="3">
    <source>
        <dbReference type="PROSITE" id="PS00036"/>
    </source>
</evidence>
<feature type="domain" description="BZIP" evidence="3">
    <location>
        <begin position="286"/>
        <end position="301"/>
    </location>
</feature>
<dbReference type="CDD" id="cd14686">
    <property type="entry name" value="bZIP"/>
    <property type="match status" value="1"/>
</dbReference>
<name>A0AAD3TWT7_9TREE</name>
<feature type="region of interest" description="Disordered" evidence="2">
    <location>
        <begin position="75"/>
        <end position="101"/>
    </location>
</feature>
<accession>A0AAD3TWT7</accession>
<gene>
    <name evidence="4" type="ORF">CspeluHIS016_0503950</name>
</gene>